<feature type="compositionally biased region" description="Low complexity" evidence="1">
    <location>
        <begin position="24"/>
        <end position="51"/>
    </location>
</feature>
<feature type="region of interest" description="Disordered" evidence="1">
    <location>
        <begin position="1"/>
        <end position="51"/>
    </location>
</feature>
<dbReference type="PATRIC" id="fig|69.6.peg.2147"/>
<reference evidence="2 3" key="1">
    <citation type="submission" date="2015-11" db="EMBL/GenBank/DDBJ databases">
        <title>Genome sequences of Lysobacter enzymogenes strain C3 and Lysobacter antibioticus ATCC 29479.</title>
        <authorList>
            <person name="Kobayashi D.Y."/>
        </authorList>
    </citation>
    <scope>NUCLEOTIDE SEQUENCE [LARGE SCALE GENOMIC DNA]</scope>
    <source>
        <strain evidence="2 3">C3</strain>
    </source>
</reference>
<accession>A0A0S2DGK2</accession>
<protein>
    <submittedName>
        <fullName evidence="2">Uncharacterized protein</fullName>
    </submittedName>
</protein>
<dbReference type="STRING" id="69.GLE_2185"/>
<evidence type="ECO:0000313" key="2">
    <source>
        <dbReference type="EMBL" id="ALN57534.1"/>
    </source>
</evidence>
<evidence type="ECO:0000256" key="1">
    <source>
        <dbReference type="SAM" id="MobiDB-lite"/>
    </source>
</evidence>
<organism evidence="2 3">
    <name type="scientific">Lysobacter enzymogenes</name>
    <dbReference type="NCBI Taxonomy" id="69"/>
    <lineage>
        <taxon>Bacteria</taxon>
        <taxon>Pseudomonadati</taxon>
        <taxon>Pseudomonadota</taxon>
        <taxon>Gammaproteobacteria</taxon>
        <taxon>Lysobacterales</taxon>
        <taxon>Lysobacteraceae</taxon>
        <taxon>Lysobacter</taxon>
    </lineage>
</organism>
<dbReference type="EMBL" id="CP013140">
    <property type="protein sequence ID" value="ALN57534.1"/>
    <property type="molecule type" value="Genomic_DNA"/>
</dbReference>
<gene>
    <name evidence="2" type="ORF">GLE_2185</name>
</gene>
<feature type="compositionally biased region" description="Basic and acidic residues" evidence="1">
    <location>
        <begin position="10"/>
        <end position="23"/>
    </location>
</feature>
<sequence length="148" mass="15106">MHEPLQGGEARCHGCRSEGRWTDSSRAAARPRGDAGASSARSSVALPRGARAATQAAASALRCCGAAGLGVGARGCANARTRERANARNPRAGGGRCSAQAPRKIGRPGTGNCARRPSRPLHRSAIGAPRPEPAAATACDTNITRVIF</sequence>
<feature type="region of interest" description="Disordered" evidence="1">
    <location>
        <begin position="85"/>
        <end position="135"/>
    </location>
</feature>
<dbReference type="AlphaFoldDB" id="A0A0S2DGK2"/>
<name>A0A0S2DGK2_LYSEN</name>
<proteinExistence type="predicted"/>
<dbReference type="Proteomes" id="UP000061569">
    <property type="component" value="Chromosome"/>
</dbReference>
<dbReference type="KEGG" id="lez:GLE_2185"/>
<evidence type="ECO:0000313" key="3">
    <source>
        <dbReference type="Proteomes" id="UP000061569"/>
    </source>
</evidence>